<keyword evidence="3" id="KW-1185">Reference proteome</keyword>
<comment type="caution">
    <text evidence="2">The sequence shown here is derived from an EMBL/GenBank/DDBJ whole genome shotgun (WGS) entry which is preliminary data.</text>
</comment>
<reference evidence="2 3" key="1">
    <citation type="journal article" date="2020" name="Genome Biol. Evol.">
        <title>Comparative genomics of Sclerotiniaceae.</title>
        <authorList>
            <person name="Valero Jimenez C.A."/>
            <person name="Steentjes M."/>
            <person name="Scholten O.E."/>
            <person name="Van Kan J.A.L."/>
        </authorList>
    </citation>
    <scope>NUCLEOTIDE SEQUENCE [LARGE SCALE GENOMIC DNA]</scope>
    <source>
        <strain evidence="2 3">B1</strain>
    </source>
</reference>
<dbReference type="Pfam" id="PF06985">
    <property type="entry name" value="HET"/>
    <property type="match status" value="1"/>
</dbReference>
<proteinExistence type="predicted"/>
<dbReference type="PANTHER" id="PTHR33112:SF16">
    <property type="entry name" value="HETEROKARYON INCOMPATIBILITY DOMAIN-CONTAINING PROTEIN"/>
    <property type="match status" value="1"/>
</dbReference>
<evidence type="ECO:0000259" key="1">
    <source>
        <dbReference type="Pfam" id="PF06985"/>
    </source>
</evidence>
<dbReference type="PANTHER" id="PTHR33112">
    <property type="entry name" value="DOMAIN PROTEIN, PUTATIVE-RELATED"/>
    <property type="match status" value="1"/>
</dbReference>
<dbReference type="EMBL" id="RCSX01000039">
    <property type="protein sequence ID" value="KAF7916380.1"/>
    <property type="molecule type" value="Genomic_DNA"/>
</dbReference>
<sequence length="764" mass="87098">MTPRCTYCADLSLAHLIDLAKIDFKGHVFPNQPTTKDLMGPFAWTSSLANPDDSPKEKKPMAFYPHHKCFQDLVKSAEMGCDLCEVMLTCLKKRIPGVDGESQGDNSDEIYWTDFSRRRETDIKISINSSHVYPDATLDEVQMFDAISVQVGNIGDFRSDIKNHGHSFAVPTQSLTLVTKHDSPIKLKGFQIGRAEINPDLGSKLNFDITRAWLRECLECHDCHNTNLPQLPTRVIDVTPNQTRIIHSNGIMANYIALSHCWGGPIPTSSTTATLPQYQNELPFQLLPANFRDAITITRELGVQYLWIDSLCIIQDSKHDWEQESQKMGTVYRDALVTIYAMSSEASTGGIIPSPAYEPVEKPSTNLTFTDNNGMEVTVRVEPADSDVYDEDLHRLAESSPLSSRGWTFQESVLSPRHIYYGKKQIYWGCTQGFHDLKGMPPGYRFPQEEHINRLLPVLHSTTQDNNMITDMERLILLHSFRDIVWQYCQRKLTYDTDKLPAISGLSRLLQPAIGGDYLAGLWSCDLLDELCWVPEMKLGCSHIKPYRAPSWSWAVTNDRVKFHRGTIIAPQDRIAELKVIDYHVIPKVENNPYGEIESAYLIIEGLTLPVLRAWQTRHLGKDDYDGYSGTYCFDDPAGISHFEASEWSQNYGWQQAFWKMDEDVGVQIMTGWETHTHGKRVIDIEEEKWMQEAYIVLLVASTNRDDGDERPYAECLILKKVDGDKDKDGDDDTIEVYERVGNYVVHHEPEWLESWTMKTVKLI</sequence>
<accession>A0ABQ7I7Y2</accession>
<dbReference type="GeneID" id="62237451"/>
<protein>
    <recommendedName>
        <fullName evidence="1">Heterokaryon incompatibility domain-containing protein</fullName>
    </recommendedName>
</protein>
<name>A0ABQ7I7Y2_9HELO</name>
<evidence type="ECO:0000313" key="2">
    <source>
        <dbReference type="EMBL" id="KAF7916380.1"/>
    </source>
</evidence>
<feature type="domain" description="Heterokaryon incompatibility" evidence="1">
    <location>
        <begin position="255"/>
        <end position="411"/>
    </location>
</feature>
<evidence type="ECO:0000313" key="3">
    <source>
        <dbReference type="Proteomes" id="UP000783213"/>
    </source>
</evidence>
<dbReference type="RefSeq" id="XP_038805307.1">
    <property type="nucleotide sequence ID" value="XM_038958301.1"/>
</dbReference>
<dbReference type="InterPro" id="IPR010730">
    <property type="entry name" value="HET"/>
</dbReference>
<organism evidence="2 3">
    <name type="scientific">Botrytis deweyae</name>
    <dbReference type="NCBI Taxonomy" id="2478750"/>
    <lineage>
        <taxon>Eukaryota</taxon>
        <taxon>Fungi</taxon>
        <taxon>Dikarya</taxon>
        <taxon>Ascomycota</taxon>
        <taxon>Pezizomycotina</taxon>
        <taxon>Leotiomycetes</taxon>
        <taxon>Helotiales</taxon>
        <taxon>Sclerotiniaceae</taxon>
        <taxon>Botrytis</taxon>
    </lineage>
</organism>
<dbReference type="Proteomes" id="UP000783213">
    <property type="component" value="Unassembled WGS sequence"/>
</dbReference>
<gene>
    <name evidence="2" type="ORF">EAE98_010680</name>
</gene>